<dbReference type="InterPro" id="IPR017975">
    <property type="entry name" value="Tubulin_CS"/>
</dbReference>
<dbReference type="PRINTS" id="PR01161">
    <property type="entry name" value="TUBULIN"/>
</dbReference>
<evidence type="ECO:0000256" key="4">
    <source>
        <dbReference type="ARBA" id="ARBA00023134"/>
    </source>
</evidence>
<comment type="similarity">
    <text evidence="1 5">Belongs to the tubulin family.</text>
</comment>
<feature type="non-terminal residue" evidence="7">
    <location>
        <position position="457"/>
    </location>
</feature>
<keyword evidence="8" id="KW-1185">Reference proteome</keyword>
<dbReference type="PRINTS" id="PR01519">
    <property type="entry name" value="EPSLNTUBULIN"/>
</dbReference>
<keyword evidence="4 5" id="KW-0342">GTP-binding</keyword>
<dbReference type="Pfam" id="PF00091">
    <property type="entry name" value="Tubulin"/>
    <property type="match status" value="1"/>
</dbReference>
<dbReference type="AlphaFoldDB" id="A0A177B3K5"/>
<dbReference type="PANTHER" id="PTHR11588">
    <property type="entry name" value="TUBULIN"/>
    <property type="match status" value="1"/>
</dbReference>
<proteinExistence type="inferred from homology"/>
<keyword evidence="3 5" id="KW-0547">Nucleotide-binding</keyword>
<protein>
    <submittedName>
        <fullName evidence="7">Epsilon-tubulin</fullName>
    </submittedName>
</protein>
<dbReference type="InterPro" id="IPR000217">
    <property type="entry name" value="Tubulin"/>
</dbReference>
<comment type="caution">
    <text evidence="7">The sequence shown here is derived from an EMBL/GenBank/DDBJ whole genome shotgun (WGS) entry which is preliminary data.</text>
</comment>
<evidence type="ECO:0000256" key="2">
    <source>
        <dbReference type="ARBA" id="ARBA00022701"/>
    </source>
</evidence>
<dbReference type="SUPFAM" id="SSF55307">
    <property type="entry name" value="Tubulin C-terminal domain-like"/>
    <property type="match status" value="1"/>
</dbReference>
<dbReference type="SUPFAM" id="SSF52490">
    <property type="entry name" value="Tubulin nucleotide-binding domain-like"/>
    <property type="match status" value="1"/>
</dbReference>
<accession>A0A177B3K5</accession>
<evidence type="ECO:0000256" key="3">
    <source>
        <dbReference type="ARBA" id="ARBA00022741"/>
    </source>
</evidence>
<evidence type="ECO:0000313" key="8">
    <source>
        <dbReference type="Proteomes" id="UP000078046"/>
    </source>
</evidence>
<gene>
    <name evidence="7" type="ORF">A3Q56_04071</name>
</gene>
<dbReference type="InterPro" id="IPR018316">
    <property type="entry name" value="Tubulin/FtsZ_2-layer-sand-dom"/>
</dbReference>
<sequence>MSQSIFIHVGQCGNQIAQKFWDLALKEHSIFNKDGIFDNSMSSFFQNCNQKNKTQQVGSTIQSLRARAILIDMEEGVLNEIKRGRLSELFDNTQILSSVSGSGNNWAVGYHFYGNDYSNKIIETIRKSVEYCDSMSCFFITHSMGGGTGSGLGSKIMHILSDEYEKIQRISLPIYPSSQDPDDVITSPYNSVLATNIVSEFSDLVIPIENKQLFRMVNSSFIKKKSKNNFDSINSLIASLLLNLTSSSRLDGILNMDLGELPVNLVPLPRLNYVISSQSPIFDSPRSITDSFNGIFSLRNTFIDFLATGISINTPKPAKDLMHVPVGTTLSCCICTRGNLNIYDIRSNLDAIISKRQIFTKTCSNFWKISICSAKPLSHDYAILALRNSGDIVNMFQNMSVSFKKLYKRKAHLHHYLNVDGMDESYFNNSIYSLQSLINDYKTTCEDNMKTVPRMKI</sequence>
<feature type="domain" description="Tubulin/FtsZ GTPase" evidence="6">
    <location>
        <begin position="51"/>
        <end position="252"/>
    </location>
</feature>
<dbReference type="Gene3D" id="1.10.287.600">
    <property type="entry name" value="Helix hairpin bin"/>
    <property type="match status" value="1"/>
</dbReference>
<dbReference type="GO" id="GO:0005874">
    <property type="term" value="C:microtubule"/>
    <property type="evidence" value="ECO:0007669"/>
    <property type="project" value="UniProtKB-KW"/>
</dbReference>
<dbReference type="Proteomes" id="UP000078046">
    <property type="component" value="Unassembled WGS sequence"/>
</dbReference>
<dbReference type="InterPro" id="IPR008280">
    <property type="entry name" value="Tub_FtsZ_C"/>
</dbReference>
<evidence type="ECO:0000313" key="7">
    <source>
        <dbReference type="EMBL" id="OAF68193.1"/>
    </source>
</evidence>
<dbReference type="InterPro" id="IPR003008">
    <property type="entry name" value="Tubulin_FtsZ_GTPase"/>
</dbReference>
<dbReference type="Gene3D" id="3.40.50.1440">
    <property type="entry name" value="Tubulin/FtsZ, GTPase domain"/>
    <property type="match status" value="1"/>
</dbReference>
<keyword evidence="2 5" id="KW-0493">Microtubule</keyword>
<organism evidence="7 8">
    <name type="scientific">Intoshia linei</name>
    <dbReference type="NCBI Taxonomy" id="1819745"/>
    <lineage>
        <taxon>Eukaryota</taxon>
        <taxon>Metazoa</taxon>
        <taxon>Spiralia</taxon>
        <taxon>Lophotrochozoa</taxon>
        <taxon>Mesozoa</taxon>
        <taxon>Orthonectida</taxon>
        <taxon>Rhopaluridae</taxon>
        <taxon>Intoshia</taxon>
    </lineage>
</organism>
<dbReference type="GO" id="GO:0005525">
    <property type="term" value="F:GTP binding"/>
    <property type="evidence" value="ECO:0007669"/>
    <property type="project" value="UniProtKB-UniRule"/>
</dbReference>
<dbReference type="InterPro" id="IPR036525">
    <property type="entry name" value="Tubulin/FtsZ_GTPase_sf"/>
</dbReference>
<evidence type="ECO:0000259" key="6">
    <source>
        <dbReference type="SMART" id="SM00864"/>
    </source>
</evidence>
<reference evidence="7 8" key="1">
    <citation type="submission" date="2016-04" db="EMBL/GenBank/DDBJ databases">
        <title>The genome of Intoshia linei affirms orthonectids as highly simplified spiralians.</title>
        <authorList>
            <person name="Mikhailov K.V."/>
            <person name="Slusarev G.S."/>
            <person name="Nikitin M.A."/>
            <person name="Logacheva M.D."/>
            <person name="Penin A."/>
            <person name="Aleoshin V."/>
            <person name="Panchin Y.V."/>
        </authorList>
    </citation>
    <scope>NUCLEOTIDE SEQUENCE [LARGE SCALE GENOMIC DNA]</scope>
    <source>
        <strain evidence="7">Intl2013</strain>
        <tissue evidence="7">Whole animal</tissue>
    </source>
</reference>
<dbReference type="PROSITE" id="PS00227">
    <property type="entry name" value="TUBULIN"/>
    <property type="match status" value="1"/>
</dbReference>
<dbReference type="OrthoDB" id="1662883at2759"/>
<dbReference type="EMBL" id="LWCA01000496">
    <property type="protein sequence ID" value="OAF68193.1"/>
    <property type="molecule type" value="Genomic_DNA"/>
</dbReference>
<dbReference type="SMART" id="SM00864">
    <property type="entry name" value="Tubulin"/>
    <property type="match status" value="1"/>
</dbReference>
<dbReference type="Pfam" id="PF03953">
    <property type="entry name" value="Tubulin_C"/>
    <property type="match status" value="1"/>
</dbReference>
<name>A0A177B3K5_9BILA</name>
<dbReference type="InterPro" id="IPR004057">
    <property type="entry name" value="Epsilon_tubulin"/>
</dbReference>
<evidence type="ECO:0000256" key="1">
    <source>
        <dbReference type="ARBA" id="ARBA00009636"/>
    </source>
</evidence>
<dbReference type="GO" id="GO:0007017">
    <property type="term" value="P:microtubule-based process"/>
    <property type="evidence" value="ECO:0007669"/>
    <property type="project" value="InterPro"/>
</dbReference>
<evidence type="ECO:0000256" key="5">
    <source>
        <dbReference type="RuleBase" id="RU000352"/>
    </source>
</evidence>
<dbReference type="InterPro" id="IPR023123">
    <property type="entry name" value="Tubulin_C"/>
</dbReference>